<proteinExistence type="predicted"/>
<reference evidence="1 2" key="1">
    <citation type="submission" date="2019-11" db="EMBL/GenBank/DDBJ databases">
        <title>Whole genome sequence of Oryza granulata.</title>
        <authorList>
            <person name="Li W."/>
        </authorList>
    </citation>
    <scope>NUCLEOTIDE SEQUENCE [LARGE SCALE GENOMIC DNA]</scope>
    <source>
        <strain evidence="2">cv. Menghai</strain>
        <tissue evidence="1">Leaf</tissue>
    </source>
</reference>
<evidence type="ECO:0000313" key="2">
    <source>
        <dbReference type="Proteomes" id="UP000479710"/>
    </source>
</evidence>
<keyword evidence="2" id="KW-1185">Reference proteome</keyword>
<protein>
    <submittedName>
        <fullName evidence="1">Uncharacterized protein</fullName>
    </submittedName>
</protein>
<evidence type="ECO:0000313" key="1">
    <source>
        <dbReference type="EMBL" id="KAF0890164.1"/>
    </source>
</evidence>
<name>A0A6G1BQW7_9ORYZ</name>
<sequence length="185" mass="21305">MASRILSSCFRRRRSASAVPATPEEMLELEMRLWDVAPQAAYELQKRRHWTPEQVAREAEKQRWVAEQKRLIAKESKRRLRRRRDSGDATTVVALDGAGVDLDKALGEEFETRRFFEELRLQAEARRAASESAAVDGRRCDSSKKVQPLVVMEDDESSDVPARGDEGYLERRRELLGRYCLTPAR</sequence>
<dbReference type="EMBL" id="SPHZ02000012">
    <property type="protein sequence ID" value="KAF0890164.1"/>
    <property type="molecule type" value="Genomic_DNA"/>
</dbReference>
<organism evidence="1 2">
    <name type="scientific">Oryza meyeriana var. granulata</name>
    <dbReference type="NCBI Taxonomy" id="110450"/>
    <lineage>
        <taxon>Eukaryota</taxon>
        <taxon>Viridiplantae</taxon>
        <taxon>Streptophyta</taxon>
        <taxon>Embryophyta</taxon>
        <taxon>Tracheophyta</taxon>
        <taxon>Spermatophyta</taxon>
        <taxon>Magnoliopsida</taxon>
        <taxon>Liliopsida</taxon>
        <taxon>Poales</taxon>
        <taxon>Poaceae</taxon>
        <taxon>BOP clade</taxon>
        <taxon>Oryzoideae</taxon>
        <taxon>Oryzeae</taxon>
        <taxon>Oryzinae</taxon>
        <taxon>Oryza</taxon>
        <taxon>Oryza meyeriana</taxon>
    </lineage>
</organism>
<accession>A0A6G1BQW7</accession>
<comment type="caution">
    <text evidence="1">The sequence shown here is derived from an EMBL/GenBank/DDBJ whole genome shotgun (WGS) entry which is preliminary data.</text>
</comment>
<dbReference type="Proteomes" id="UP000479710">
    <property type="component" value="Unassembled WGS sequence"/>
</dbReference>
<dbReference type="AlphaFoldDB" id="A0A6G1BQW7"/>
<dbReference type="OrthoDB" id="10558677at2759"/>
<gene>
    <name evidence="1" type="ORF">E2562_038421</name>
</gene>